<dbReference type="RefSeq" id="WP_073283610.1">
    <property type="nucleotide sequence ID" value="NZ_FRAS01000008.1"/>
</dbReference>
<accession>A0A1M6WQD9</accession>
<dbReference type="STRING" id="1121959.SAMN02746009_01868"/>
<dbReference type="Proteomes" id="UP000183947">
    <property type="component" value="Unassembled WGS sequence"/>
</dbReference>
<dbReference type="EMBL" id="FRAS01000008">
    <property type="protein sequence ID" value="SHK95980.1"/>
    <property type="molecule type" value="Genomic_DNA"/>
</dbReference>
<dbReference type="AlphaFoldDB" id="A0A1M6WQD9"/>
<proteinExistence type="predicted"/>
<organism evidence="1 2">
    <name type="scientific">Hymenobacter psychrotolerans DSM 18569</name>
    <dbReference type="NCBI Taxonomy" id="1121959"/>
    <lineage>
        <taxon>Bacteria</taxon>
        <taxon>Pseudomonadati</taxon>
        <taxon>Bacteroidota</taxon>
        <taxon>Cytophagia</taxon>
        <taxon>Cytophagales</taxon>
        <taxon>Hymenobacteraceae</taxon>
        <taxon>Hymenobacter</taxon>
    </lineage>
</organism>
<keyword evidence="2" id="KW-1185">Reference proteome</keyword>
<evidence type="ECO:0000313" key="2">
    <source>
        <dbReference type="Proteomes" id="UP000183947"/>
    </source>
</evidence>
<sequence length="378" mass="38981">MRAKPSVSLRARRTAANINIAGSGTTICNSGTVSGGYNITANGFPVTIINSGTWASSVVVVNATITNSGNRTGTQLSVTGTAAVTNSGTWGATIENAPGVTATIGSTGVWNATKISSTGTVTVSNNGSWTANLENSGTINGPVDGRRAYVQAQTTTTNLGFFAQSGLLDFCDKSPTNTVHDGGFDTAGGSIVGANVTYCSRSVAAPLPVTLPVTLTSFRATLEGGAVQVRWATASEVRNAGFRVERSLDNHTWEQRAFVASKPSSGGPTSYQWTDAAASPKAAYYRLVQQDTDGKLTFAPAVYVPAASAPALALLPNPARGQVQLATTDTHAERLLFNGQGQLVRRLPAGTTLLSLAGLPAGLYLVRVGAATERLLVE</sequence>
<evidence type="ECO:0008006" key="3">
    <source>
        <dbReference type="Google" id="ProtNLM"/>
    </source>
</evidence>
<reference evidence="2" key="1">
    <citation type="submission" date="2016-11" db="EMBL/GenBank/DDBJ databases">
        <authorList>
            <person name="Varghese N."/>
            <person name="Submissions S."/>
        </authorList>
    </citation>
    <scope>NUCLEOTIDE SEQUENCE [LARGE SCALE GENOMIC DNA]</scope>
    <source>
        <strain evidence="2">DSM 18569</strain>
    </source>
</reference>
<protein>
    <recommendedName>
        <fullName evidence="3">Por secretion system C-terminal sorting domain-containing protein</fullName>
    </recommendedName>
</protein>
<dbReference type="OrthoDB" id="883834at2"/>
<name>A0A1M6WQD9_9BACT</name>
<evidence type="ECO:0000313" key="1">
    <source>
        <dbReference type="EMBL" id="SHK95980.1"/>
    </source>
</evidence>
<gene>
    <name evidence="1" type="ORF">SAMN02746009_01868</name>
</gene>